<sequence length="191" mass="22228">MKKKSKYQLLYKLYPSVITKDQFYRICNISKKTAAHLLDNGLVPCVNSGKKTRKYKIKLEDVIEYLESREKDPGRYAAPSGWYKTYGKPDEEDLLMTPENIRKISVHYLKKLSKYPDVLSVNQLSSLTGYSTTTLLKWINKGAIKHFDMGNRYLVPKEWLLEFLSGPEFMKARIPSKYGEEQIKKIFKSKG</sequence>
<reference evidence="2 3" key="1">
    <citation type="journal article" date="2014" name="Genome Announc.">
        <title>Genome Sequence of Youngiibacter fragilis, the Type Strain of the Genus Youngiibacter.</title>
        <authorList>
            <person name="Wawrik C.B."/>
            <person name="Callaghan A.V."/>
            <person name="Stamps B.W."/>
            <person name="Wawrik B."/>
        </authorList>
    </citation>
    <scope>NUCLEOTIDE SEQUENCE [LARGE SCALE GENOMIC DNA]</scope>
    <source>
        <strain evidence="2 3">232.1</strain>
    </source>
</reference>
<gene>
    <name evidence="2" type="ORF">T472_0204085</name>
</gene>
<keyword evidence="3" id="KW-1185">Reference proteome</keyword>
<evidence type="ECO:0000313" key="2">
    <source>
        <dbReference type="EMBL" id="ETA81883.1"/>
    </source>
</evidence>
<dbReference type="Proteomes" id="UP000017747">
    <property type="component" value="Unassembled WGS sequence"/>
</dbReference>
<comment type="caution">
    <text evidence="2">The sequence shown here is derived from an EMBL/GenBank/DDBJ whole genome shotgun (WGS) entry which is preliminary data.</text>
</comment>
<dbReference type="Gene3D" id="1.10.10.10">
    <property type="entry name" value="Winged helix-like DNA-binding domain superfamily/Winged helix DNA-binding domain"/>
    <property type="match status" value="1"/>
</dbReference>
<dbReference type="RefSeq" id="WP_023383154.1">
    <property type="nucleotide sequence ID" value="NZ_AXUN02000056.1"/>
</dbReference>
<dbReference type="Pfam" id="PF12728">
    <property type="entry name" value="HTH_17"/>
    <property type="match status" value="1"/>
</dbReference>
<protein>
    <recommendedName>
        <fullName evidence="1">Helix-turn-helix domain-containing protein</fullName>
    </recommendedName>
</protein>
<name>V7I7M4_9CLOT</name>
<feature type="domain" description="Helix-turn-helix" evidence="1">
    <location>
        <begin position="118"/>
        <end position="165"/>
    </location>
</feature>
<evidence type="ECO:0000313" key="3">
    <source>
        <dbReference type="Proteomes" id="UP000017747"/>
    </source>
</evidence>
<dbReference type="InterPro" id="IPR041657">
    <property type="entry name" value="HTH_17"/>
</dbReference>
<dbReference type="EMBL" id="AXUN02000056">
    <property type="protein sequence ID" value="ETA81883.1"/>
    <property type="molecule type" value="Genomic_DNA"/>
</dbReference>
<dbReference type="SUPFAM" id="SSF46955">
    <property type="entry name" value="Putative DNA-binding domain"/>
    <property type="match status" value="1"/>
</dbReference>
<organism evidence="2 3">
    <name type="scientific">Youngiibacter fragilis 232.1</name>
    <dbReference type="NCBI Taxonomy" id="994573"/>
    <lineage>
        <taxon>Bacteria</taxon>
        <taxon>Bacillati</taxon>
        <taxon>Bacillota</taxon>
        <taxon>Clostridia</taxon>
        <taxon>Eubacteriales</taxon>
        <taxon>Clostridiaceae</taxon>
        <taxon>Youngiibacter</taxon>
    </lineage>
</organism>
<proteinExistence type="predicted"/>
<dbReference type="InterPro" id="IPR036388">
    <property type="entry name" value="WH-like_DNA-bd_sf"/>
</dbReference>
<dbReference type="InterPro" id="IPR009061">
    <property type="entry name" value="DNA-bd_dom_put_sf"/>
</dbReference>
<dbReference type="eggNOG" id="ENOG5032VFM">
    <property type="taxonomic scope" value="Bacteria"/>
</dbReference>
<dbReference type="AlphaFoldDB" id="V7I7M4"/>
<accession>V7I7M4</accession>
<evidence type="ECO:0000259" key="1">
    <source>
        <dbReference type="Pfam" id="PF12728"/>
    </source>
</evidence>
<dbReference type="OrthoDB" id="1849456at2"/>